<evidence type="ECO:0000313" key="2">
    <source>
        <dbReference type="Proteomes" id="UP000290289"/>
    </source>
</evidence>
<dbReference type="EMBL" id="RDQH01000340">
    <property type="protein sequence ID" value="RXH76808.1"/>
    <property type="molecule type" value="Genomic_DNA"/>
</dbReference>
<organism evidence="1 2">
    <name type="scientific">Malus domestica</name>
    <name type="common">Apple</name>
    <name type="synonym">Pyrus malus</name>
    <dbReference type="NCBI Taxonomy" id="3750"/>
    <lineage>
        <taxon>Eukaryota</taxon>
        <taxon>Viridiplantae</taxon>
        <taxon>Streptophyta</taxon>
        <taxon>Embryophyta</taxon>
        <taxon>Tracheophyta</taxon>
        <taxon>Spermatophyta</taxon>
        <taxon>Magnoliopsida</taxon>
        <taxon>eudicotyledons</taxon>
        <taxon>Gunneridae</taxon>
        <taxon>Pentapetalae</taxon>
        <taxon>rosids</taxon>
        <taxon>fabids</taxon>
        <taxon>Rosales</taxon>
        <taxon>Rosaceae</taxon>
        <taxon>Amygdaloideae</taxon>
        <taxon>Maleae</taxon>
        <taxon>Malus</taxon>
    </lineage>
</organism>
<dbReference type="AlphaFoldDB" id="A0A498HYX0"/>
<evidence type="ECO:0000313" key="1">
    <source>
        <dbReference type="EMBL" id="RXH76808.1"/>
    </source>
</evidence>
<protein>
    <recommendedName>
        <fullName evidence="3">DUF223 domain-containing protein</fullName>
    </recommendedName>
</protein>
<accession>A0A498HYX0</accession>
<comment type="caution">
    <text evidence="1">The sequence shown here is derived from an EMBL/GenBank/DDBJ whole genome shotgun (WGS) entry which is preliminary data.</text>
</comment>
<name>A0A498HYX0_MALDO</name>
<keyword evidence="2" id="KW-1185">Reference proteome</keyword>
<gene>
    <name evidence="1" type="ORF">DVH24_019696</name>
</gene>
<reference evidence="1 2" key="1">
    <citation type="submission" date="2018-10" db="EMBL/GenBank/DDBJ databases">
        <title>A high-quality apple genome assembly.</title>
        <authorList>
            <person name="Hu J."/>
        </authorList>
    </citation>
    <scope>NUCLEOTIDE SEQUENCE [LARGE SCALE GENOMIC DNA]</scope>
    <source>
        <strain evidence="2">cv. HFTH1</strain>
        <tissue evidence="1">Young leaf</tissue>
    </source>
</reference>
<dbReference type="Proteomes" id="UP000290289">
    <property type="component" value="Chromosome 14"/>
</dbReference>
<proteinExistence type="predicted"/>
<sequence length="309" mass="35574">MEAVKVTSIAQLHPYTKADKIKICMCRNNAVEASTLDIDYKFVTSKIESGSCYEIMNFSHVVPHDTQVIFTAKVVFKKLSSVFPPIPRHTFFLLDFNTLYPRLNRVDILTDVIGHINVVQHLEPKQIHQRIAKKCDIHIENIRLFLCFDRCSSKFFTVFLLLRWQKISVFVSNLFCAQKRRVVCYVMRRCCRSFLFFIGPDVVFADCCYVYKFKSHALPRYNANLVLEDNLEKISLLPNGFLRLIGQKKLIHLRFGNRRTNFNSSNVLIYNVSDDTTMEPITSNMLSREVAISSTTVSSSTSTPETSGQ</sequence>
<evidence type="ECO:0008006" key="3">
    <source>
        <dbReference type="Google" id="ProtNLM"/>
    </source>
</evidence>